<dbReference type="InterPro" id="IPR039934">
    <property type="entry name" value="C2CD2/C2CD2L"/>
</dbReference>
<evidence type="ECO:0000313" key="2">
    <source>
        <dbReference type="Ensembl" id="ENSUAMP00000025800.1"/>
    </source>
</evidence>
<dbReference type="Pfam" id="PF00168">
    <property type="entry name" value="C2"/>
    <property type="match status" value="1"/>
</dbReference>
<sequence>ARLSPVHLQLELHMKEKREDIQIHWSFISAPETAVTVQPKAVVEDRVAETNAVSETLKDILKCLVRAASPSVVLSTKPVDVREVQNLQRTSSTPQESCPPKPPRAHELRLSVKNIRASLLNDPGAAGSVNPQCVVRLNDPVQKFSALATTTTDLSWEEEFTFELNAKSKELYLQISGDEQPSEALLAMTTIPLDLFKKQPSGPQSFTLTSGSSFGSSVLGSVTAEFSYLEPGEAKSWQTPPPAPAAKVEKDRTVMPCGTVVTTVTAVKTKPRFDTGRASPLSCESPLKTPVKVKVIEKDISVQAISCHGAPVSKTFSSSDTELLVLNGSDPVAEVAIRQLSESSKLKVKSPRKKSTIIISGISKVTSWDSRRRASSHTAVTLRTSARSFSGPSACPCHCPSC</sequence>
<proteinExistence type="predicted"/>
<dbReference type="Proteomes" id="UP000291022">
    <property type="component" value="Unassembled WGS sequence"/>
</dbReference>
<dbReference type="InterPro" id="IPR040885">
    <property type="entry name" value="SMP_C2CD2L"/>
</dbReference>
<dbReference type="AlphaFoldDB" id="A0A452S174"/>
<dbReference type="Gene3D" id="2.60.40.150">
    <property type="entry name" value="C2 domain"/>
    <property type="match status" value="1"/>
</dbReference>
<dbReference type="Ensembl" id="ENSUAMT00000028788.1">
    <property type="protein sequence ID" value="ENSUAMP00000025800.1"/>
    <property type="gene ID" value="ENSUAMG00000019999.1"/>
</dbReference>
<protein>
    <submittedName>
        <fullName evidence="2">C2 calcium dependent domain containing 2</fullName>
    </submittedName>
</protein>
<name>A0A452S174_URSAM</name>
<dbReference type="PROSITE" id="PS50004">
    <property type="entry name" value="C2"/>
    <property type="match status" value="1"/>
</dbReference>
<dbReference type="PANTHER" id="PTHR21119">
    <property type="entry name" value="C2 DOMAIN-CONTAINING PROTEIN"/>
    <property type="match status" value="1"/>
</dbReference>
<keyword evidence="3" id="KW-1185">Reference proteome</keyword>
<accession>A0A452S174</accession>
<reference evidence="2" key="2">
    <citation type="submission" date="2025-08" db="UniProtKB">
        <authorList>
            <consortium name="Ensembl"/>
        </authorList>
    </citation>
    <scope>IDENTIFICATION</scope>
</reference>
<organism evidence="2 3">
    <name type="scientific">Ursus americanus</name>
    <name type="common">American black bear</name>
    <name type="synonym">Euarctos americanus</name>
    <dbReference type="NCBI Taxonomy" id="9643"/>
    <lineage>
        <taxon>Eukaryota</taxon>
        <taxon>Metazoa</taxon>
        <taxon>Chordata</taxon>
        <taxon>Craniata</taxon>
        <taxon>Vertebrata</taxon>
        <taxon>Euteleostomi</taxon>
        <taxon>Mammalia</taxon>
        <taxon>Eutheria</taxon>
        <taxon>Laurasiatheria</taxon>
        <taxon>Carnivora</taxon>
        <taxon>Caniformia</taxon>
        <taxon>Ursidae</taxon>
        <taxon>Ursus</taxon>
    </lineage>
</organism>
<dbReference type="GeneTree" id="ENSGT00530000063764"/>
<dbReference type="SUPFAM" id="SSF49562">
    <property type="entry name" value="C2 domain (Calcium/lipid-binding domain, CaLB)"/>
    <property type="match status" value="1"/>
</dbReference>
<reference evidence="2" key="3">
    <citation type="submission" date="2025-09" db="UniProtKB">
        <authorList>
            <consortium name="Ensembl"/>
        </authorList>
    </citation>
    <scope>IDENTIFICATION</scope>
</reference>
<dbReference type="InterPro" id="IPR035892">
    <property type="entry name" value="C2_domain_sf"/>
</dbReference>
<gene>
    <name evidence="2" type="primary">C2CD2</name>
</gene>
<evidence type="ECO:0000259" key="1">
    <source>
        <dbReference type="PROSITE" id="PS50004"/>
    </source>
</evidence>
<feature type="domain" description="C2" evidence="1">
    <location>
        <begin position="90"/>
        <end position="206"/>
    </location>
</feature>
<dbReference type="Pfam" id="PF18696">
    <property type="entry name" value="SMP_C2CD2L"/>
    <property type="match status" value="1"/>
</dbReference>
<dbReference type="InterPro" id="IPR000008">
    <property type="entry name" value="C2_dom"/>
</dbReference>
<reference evidence="3" key="1">
    <citation type="submission" date="2016-06" db="EMBL/GenBank/DDBJ databases">
        <title>De novo assembly and RNA-Seq shows season-dependent expression and editing in black bear kidneys.</title>
        <authorList>
            <person name="Korstanje R."/>
            <person name="Srivastava A."/>
            <person name="Sarsani V.K."/>
            <person name="Sheehan S.M."/>
            <person name="Seger R.L."/>
            <person name="Barter M.E."/>
            <person name="Lindqvist C."/>
            <person name="Brody L.C."/>
            <person name="Mullikin J.C."/>
        </authorList>
    </citation>
    <scope>NUCLEOTIDE SEQUENCE [LARGE SCALE GENOMIC DNA]</scope>
</reference>
<evidence type="ECO:0000313" key="3">
    <source>
        <dbReference type="Proteomes" id="UP000291022"/>
    </source>
</evidence>
<dbReference type="PANTHER" id="PTHR21119:SF7">
    <property type="entry name" value="C2 DOMAIN-CONTAINING PROTEIN 2"/>
    <property type="match status" value="1"/>
</dbReference>